<dbReference type="InterPro" id="IPR058913">
    <property type="entry name" value="Integrase_dom_put"/>
</dbReference>
<feature type="domain" description="Integrase core" evidence="1">
    <location>
        <begin position="2"/>
        <end position="41"/>
    </location>
</feature>
<evidence type="ECO:0000313" key="2">
    <source>
        <dbReference type="EMBL" id="KAK2549387.1"/>
    </source>
</evidence>
<organism evidence="2 3">
    <name type="scientific">Acropora cervicornis</name>
    <name type="common">Staghorn coral</name>
    <dbReference type="NCBI Taxonomy" id="6130"/>
    <lineage>
        <taxon>Eukaryota</taxon>
        <taxon>Metazoa</taxon>
        <taxon>Cnidaria</taxon>
        <taxon>Anthozoa</taxon>
        <taxon>Hexacorallia</taxon>
        <taxon>Scleractinia</taxon>
        <taxon>Astrocoeniina</taxon>
        <taxon>Acroporidae</taxon>
        <taxon>Acropora</taxon>
    </lineage>
</organism>
<gene>
    <name evidence="2" type="ORF">P5673_030215</name>
</gene>
<dbReference type="EMBL" id="JARQWQ010000127">
    <property type="protein sequence ID" value="KAK2549387.1"/>
    <property type="molecule type" value="Genomic_DNA"/>
</dbReference>
<sequence>MVNDSLHQLTEEWNFHGLTTASNTTPRQLWIEGMLSNSNTDLVAVTEVLEDVQSGFSDYGIDDDGPSPALQTCNEVSVPQCPILLSDEQNTD</sequence>
<comment type="caution">
    <text evidence="2">The sequence shown here is derived from an EMBL/GenBank/DDBJ whole genome shotgun (WGS) entry which is preliminary data.</text>
</comment>
<proteinExistence type="predicted"/>
<reference evidence="2" key="2">
    <citation type="journal article" date="2023" name="Science">
        <title>Genomic signatures of disease resistance in endangered staghorn corals.</title>
        <authorList>
            <person name="Vollmer S.V."/>
            <person name="Selwyn J.D."/>
            <person name="Despard B.A."/>
            <person name="Roesel C.L."/>
        </authorList>
    </citation>
    <scope>NUCLEOTIDE SEQUENCE</scope>
    <source>
        <strain evidence="2">K2</strain>
    </source>
</reference>
<protein>
    <recommendedName>
        <fullName evidence="1">Integrase core domain-containing protein</fullName>
    </recommendedName>
</protein>
<evidence type="ECO:0000259" key="1">
    <source>
        <dbReference type="Pfam" id="PF24764"/>
    </source>
</evidence>
<dbReference type="Proteomes" id="UP001249851">
    <property type="component" value="Unassembled WGS sequence"/>
</dbReference>
<name>A0AAD9PUK9_ACRCE</name>
<dbReference type="AlphaFoldDB" id="A0AAD9PUK9"/>
<keyword evidence="3" id="KW-1185">Reference proteome</keyword>
<dbReference type="Pfam" id="PF24764">
    <property type="entry name" value="rva_4"/>
    <property type="match status" value="1"/>
</dbReference>
<reference evidence="2" key="1">
    <citation type="journal article" date="2023" name="G3 (Bethesda)">
        <title>Whole genome assembly and annotation of the endangered Caribbean coral Acropora cervicornis.</title>
        <authorList>
            <person name="Selwyn J.D."/>
            <person name="Vollmer S.V."/>
        </authorList>
    </citation>
    <scope>NUCLEOTIDE SEQUENCE</scope>
    <source>
        <strain evidence="2">K2</strain>
    </source>
</reference>
<accession>A0AAD9PUK9</accession>
<evidence type="ECO:0000313" key="3">
    <source>
        <dbReference type="Proteomes" id="UP001249851"/>
    </source>
</evidence>